<feature type="domain" description="AMP-dependent synthetase/ligase" evidence="2">
    <location>
        <begin position="48"/>
        <end position="396"/>
    </location>
</feature>
<dbReference type="SUPFAM" id="SSF56801">
    <property type="entry name" value="Acetyl-CoA synthetase-like"/>
    <property type="match status" value="1"/>
</dbReference>
<dbReference type="GO" id="GO:0016874">
    <property type="term" value="F:ligase activity"/>
    <property type="evidence" value="ECO:0007669"/>
    <property type="project" value="UniProtKB-KW"/>
</dbReference>
<accession>A0ABQ5TYH0</accession>
<dbReference type="RefSeq" id="WP_169558893.1">
    <property type="nucleotide sequence ID" value="NZ_BSNF01000001.1"/>
</dbReference>
<feature type="domain" description="AMP-binding enzyme C-terminal" evidence="3">
    <location>
        <begin position="450"/>
        <end position="528"/>
    </location>
</feature>
<dbReference type="InterPro" id="IPR000873">
    <property type="entry name" value="AMP-dep_synth/lig_dom"/>
</dbReference>
<proteinExistence type="predicted"/>
<dbReference type="Gene3D" id="3.40.50.12780">
    <property type="entry name" value="N-terminal domain of ligase-like"/>
    <property type="match status" value="1"/>
</dbReference>
<reference evidence="4" key="2">
    <citation type="submission" date="2023-01" db="EMBL/GenBank/DDBJ databases">
        <title>Draft genome sequence of Sneathiella chinensis strain NBRC 103408.</title>
        <authorList>
            <person name="Sun Q."/>
            <person name="Mori K."/>
        </authorList>
    </citation>
    <scope>NUCLEOTIDE SEQUENCE</scope>
    <source>
        <strain evidence="4">NBRC 103408</strain>
    </source>
</reference>
<dbReference type="Gene3D" id="3.30.300.30">
    <property type="match status" value="1"/>
</dbReference>
<dbReference type="InterPro" id="IPR020845">
    <property type="entry name" value="AMP-binding_CS"/>
</dbReference>
<dbReference type="PANTHER" id="PTHR43352">
    <property type="entry name" value="ACETYL-COA SYNTHETASE"/>
    <property type="match status" value="1"/>
</dbReference>
<dbReference type="PANTHER" id="PTHR43352:SF1">
    <property type="entry name" value="ANTHRANILATE--COA LIGASE"/>
    <property type="match status" value="1"/>
</dbReference>
<organism evidence="4 5">
    <name type="scientific">Sneathiella chinensis</name>
    <dbReference type="NCBI Taxonomy" id="349750"/>
    <lineage>
        <taxon>Bacteria</taxon>
        <taxon>Pseudomonadati</taxon>
        <taxon>Pseudomonadota</taxon>
        <taxon>Alphaproteobacteria</taxon>
        <taxon>Sneathiellales</taxon>
        <taxon>Sneathiellaceae</taxon>
        <taxon>Sneathiella</taxon>
    </lineage>
</organism>
<keyword evidence="1 4" id="KW-0436">Ligase</keyword>
<evidence type="ECO:0000259" key="2">
    <source>
        <dbReference type="Pfam" id="PF00501"/>
    </source>
</evidence>
<evidence type="ECO:0000256" key="1">
    <source>
        <dbReference type="ARBA" id="ARBA00022598"/>
    </source>
</evidence>
<gene>
    <name evidence="4" type="ORF">GCM10007924_00700</name>
</gene>
<protein>
    <submittedName>
        <fullName evidence="4">2-aminobenzoate-CoA ligase</fullName>
    </submittedName>
</protein>
<comment type="caution">
    <text evidence="4">The sequence shown here is derived from an EMBL/GenBank/DDBJ whole genome shotgun (WGS) entry which is preliminary data.</text>
</comment>
<evidence type="ECO:0000313" key="5">
    <source>
        <dbReference type="Proteomes" id="UP001161409"/>
    </source>
</evidence>
<dbReference type="Pfam" id="PF13193">
    <property type="entry name" value="AMP-binding_C"/>
    <property type="match status" value="1"/>
</dbReference>
<keyword evidence="5" id="KW-1185">Reference proteome</keyword>
<dbReference type="InterPro" id="IPR045851">
    <property type="entry name" value="AMP-bd_C_sf"/>
</dbReference>
<reference evidence="4" key="1">
    <citation type="journal article" date="2014" name="Int. J. Syst. Evol. Microbiol.">
        <title>Complete genome of a new Firmicutes species belonging to the dominant human colonic microbiota ('Ruminococcus bicirculans') reveals two chromosomes and a selective capacity to utilize plant glucans.</title>
        <authorList>
            <consortium name="NISC Comparative Sequencing Program"/>
            <person name="Wegmann U."/>
            <person name="Louis P."/>
            <person name="Goesmann A."/>
            <person name="Henrissat B."/>
            <person name="Duncan S.H."/>
            <person name="Flint H.J."/>
        </authorList>
    </citation>
    <scope>NUCLEOTIDE SEQUENCE</scope>
    <source>
        <strain evidence="4">NBRC 103408</strain>
    </source>
</reference>
<sequence length="539" mass="59046">MGPTAHIDTFARDNLPPIEQWPEINHDMFDYPEYINAAVELTDRMVERGYGDHTALIGNGRRRTYKELSDWTNRLAHALVEDYGIQPGNRVLIRSANNPAMVACWLAATKAGAVVVNTMPMLRTGELAKIIDKAEIGLALCDTRLLEDLEPCLEGSRFLKKVVGFDGTANFDAELDRIALNKPVRFDAVRTGRDDVALLGFTSGTTGEPKATMHFHRDLLIIADGYAREVLGVTPEDIFVGSPPLAFTFGLGGLAIFPLRFGAAATLLEKAAPPDMIHIIETYKATICFTAPTAYRVMMKAMEEGADLSSLRAAVSAGETLPAPVYEEWLEKTGKPMLDGIGATEMLHIFISNRFGDSRPACTGKPVRGYEARIVNDRMEDVPDGEVGRLAVRGPTGCRYLADGRQRNYVRDGWNLTGDSFIRDADGYYHFAARSDDMIVSSGYNIAGPEVEAALLAHEAVAECAVIGVPDEERGQIVEAHIVLNAGHDGDAAQIKVLQDHVKASLAPFKYPRSVRFVGELPKTQTGKIQRFRLREGQA</sequence>
<evidence type="ECO:0000259" key="3">
    <source>
        <dbReference type="Pfam" id="PF13193"/>
    </source>
</evidence>
<dbReference type="EMBL" id="BSNF01000001">
    <property type="protein sequence ID" value="GLQ04849.1"/>
    <property type="molecule type" value="Genomic_DNA"/>
</dbReference>
<dbReference type="InterPro" id="IPR025110">
    <property type="entry name" value="AMP-bd_C"/>
</dbReference>
<evidence type="ECO:0000313" key="4">
    <source>
        <dbReference type="EMBL" id="GLQ04849.1"/>
    </source>
</evidence>
<dbReference type="Proteomes" id="UP001161409">
    <property type="component" value="Unassembled WGS sequence"/>
</dbReference>
<dbReference type="Pfam" id="PF00501">
    <property type="entry name" value="AMP-binding"/>
    <property type="match status" value="1"/>
</dbReference>
<name>A0ABQ5TYH0_9PROT</name>
<dbReference type="InterPro" id="IPR042099">
    <property type="entry name" value="ANL_N_sf"/>
</dbReference>
<dbReference type="PROSITE" id="PS00455">
    <property type="entry name" value="AMP_BINDING"/>
    <property type="match status" value="1"/>
</dbReference>